<evidence type="ECO:0000313" key="2">
    <source>
        <dbReference type="EMBL" id="MFD1515130.1"/>
    </source>
</evidence>
<organism evidence="2 3">
    <name type="scientific">Halomarina rubra</name>
    <dbReference type="NCBI Taxonomy" id="2071873"/>
    <lineage>
        <taxon>Archaea</taxon>
        <taxon>Methanobacteriati</taxon>
        <taxon>Methanobacteriota</taxon>
        <taxon>Stenosarchaea group</taxon>
        <taxon>Halobacteria</taxon>
        <taxon>Halobacteriales</taxon>
        <taxon>Natronomonadaceae</taxon>
        <taxon>Halomarina</taxon>
    </lineage>
</organism>
<accession>A0ABD6AYX1</accession>
<keyword evidence="1" id="KW-0812">Transmembrane</keyword>
<feature type="transmembrane region" description="Helical" evidence="1">
    <location>
        <begin position="549"/>
        <end position="569"/>
    </location>
</feature>
<feature type="transmembrane region" description="Helical" evidence="1">
    <location>
        <begin position="575"/>
        <end position="594"/>
    </location>
</feature>
<reference evidence="2 3" key="1">
    <citation type="journal article" date="2019" name="Int. J. Syst. Evol. Microbiol.">
        <title>The Global Catalogue of Microorganisms (GCM) 10K type strain sequencing project: providing services to taxonomists for standard genome sequencing and annotation.</title>
        <authorList>
            <consortium name="The Broad Institute Genomics Platform"/>
            <consortium name="The Broad Institute Genome Sequencing Center for Infectious Disease"/>
            <person name="Wu L."/>
            <person name="Ma J."/>
        </authorList>
    </citation>
    <scope>NUCLEOTIDE SEQUENCE [LARGE SCALE GENOMIC DNA]</scope>
    <source>
        <strain evidence="2 3">CGMCC 1.12563</strain>
    </source>
</reference>
<dbReference type="Proteomes" id="UP001597187">
    <property type="component" value="Unassembled WGS sequence"/>
</dbReference>
<evidence type="ECO:0000313" key="3">
    <source>
        <dbReference type="Proteomes" id="UP001597187"/>
    </source>
</evidence>
<protein>
    <submittedName>
        <fullName evidence="2">Uncharacterized protein</fullName>
    </submittedName>
</protein>
<keyword evidence="1" id="KW-0472">Membrane</keyword>
<comment type="caution">
    <text evidence="2">The sequence shown here is derived from an EMBL/GenBank/DDBJ whole genome shotgun (WGS) entry which is preliminary data.</text>
</comment>
<evidence type="ECO:0000256" key="1">
    <source>
        <dbReference type="SAM" id="Phobius"/>
    </source>
</evidence>
<gene>
    <name evidence="2" type="ORF">ACFSBT_17760</name>
</gene>
<feature type="transmembrane region" description="Helical" evidence="1">
    <location>
        <begin position="397"/>
        <end position="416"/>
    </location>
</feature>
<dbReference type="RefSeq" id="WP_250875054.1">
    <property type="nucleotide sequence ID" value="NZ_JALXFV010000008.1"/>
</dbReference>
<name>A0ABD6AYX1_9EURY</name>
<dbReference type="AlphaFoldDB" id="A0ABD6AYX1"/>
<sequence>MDSTAVKFLKNTPSYLDAETHAIIRVEIESEVTPEVDEFLRDLAATCAEFPYWFDPGGTIEATHSNIELEIGTNGVGIRSSDGLPRQSIQYEDFSNGSENQDRVSSLIDDFIDVVGSDESINIDCEITKQGLSRSIGETHDIAATAHVWTARGVLADWLETENPEDIEDQYIDPEQPQLLFIGDEDIGFEPESSWIAIASLSAVDRVCEEYTRPDNPIGRTVNYTHGGTERSFDQSQHPLLFNGQPVRDLFSTTFLHTTFRALSDESPTSRDLQEWEYTISNQDPPLTSVVDYTEYTPQADQLTDVFHLISGFHEVPTKNLQKYWLQAISRSCNSHTDIPNNCGQIRKYFDILEEGALQDTLAEATKTADKLYGLVDALRDDLTDLTRSVNNQVKTIIYGLVAAVITNTFLIIRWGDISQTLPFSLFIISIGLLAYFPITAAELRDTDKNIDQSISNFRSTYTKIYDTSRAGLDEYEDAHRERELIYSSIRSDLHYENGWFQKLLEELRWLCSPKGPDQTQPSTDGGHIEQKNAVVTAARTRVIWAVKYLHRLYVILAVGWFTIAAFSLSVYPPLTAPYIGAALSVIPAFALLIRDSQQYSSTVPFARHAITGVFALLLIVIVFSLLRTAGLLSVLGAVGLLSVPQ</sequence>
<dbReference type="EMBL" id="JBHUDC010000008">
    <property type="protein sequence ID" value="MFD1515130.1"/>
    <property type="molecule type" value="Genomic_DNA"/>
</dbReference>
<keyword evidence="1" id="KW-1133">Transmembrane helix</keyword>
<feature type="transmembrane region" description="Helical" evidence="1">
    <location>
        <begin position="422"/>
        <end position="439"/>
    </location>
</feature>
<proteinExistence type="predicted"/>
<keyword evidence="3" id="KW-1185">Reference proteome</keyword>
<feature type="transmembrane region" description="Helical" evidence="1">
    <location>
        <begin position="606"/>
        <end position="627"/>
    </location>
</feature>